<dbReference type="Proteomes" id="UP000093523">
    <property type="component" value="Unassembled WGS sequence"/>
</dbReference>
<dbReference type="Gene3D" id="3.40.50.300">
    <property type="entry name" value="P-loop containing nucleotide triphosphate hydrolases"/>
    <property type="match status" value="1"/>
</dbReference>
<dbReference type="EMBL" id="MAJU01000026">
    <property type="protein sequence ID" value="OCH17859.1"/>
    <property type="molecule type" value="Genomic_DNA"/>
</dbReference>
<reference evidence="1 2" key="1">
    <citation type="submission" date="2016-06" db="EMBL/GenBank/DDBJ databases">
        <authorList>
            <person name="Kjaerup R.B."/>
            <person name="Dalgaard T.S."/>
            <person name="Juul-Madsen H.R."/>
        </authorList>
    </citation>
    <scope>NUCLEOTIDE SEQUENCE [LARGE SCALE GENOMIC DNA]</scope>
    <source>
        <strain evidence="1 2">1S159</strain>
    </source>
</reference>
<dbReference type="SUPFAM" id="SSF52540">
    <property type="entry name" value="P-loop containing nucleoside triphosphate hydrolases"/>
    <property type="match status" value="1"/>
</dbReference>
<protein>
    <submittedName>
        <fullName evidence="1">Uncharacterized protein</fullName>
    </submittedName>
</protein>
<dbReference type="AlphaFoldDB" id="A0A1B9NUY8"/>
<dbReference type="OrthoDB" id="5813818at2"/>
<dbReference type="InterPro" id="IPR051162">
    <property type="entry name" value="T4SS_component"/>
</dbReference>
<evidence type="ECO:0000313" key="2">
    <source>
        <dbReference type="Proteomes" id="UP000093523"/>
    </source>
</evidence>
<gene>
    <name evidence="1" type="ORF">A6E04_17805</name>
</gene>
<dbReference type="STRING" id="688.A6E04_17805"/>
<organism evidence="1 2">
    <name type="scientific">Aliivibrio logei</name>
    <name type="common">Vibrio logei</name>
    <dbReference type="NCBI Taxonomy" id="688"/>
    <lineage>
        <taxon>Bacteria</taxon>
        <taxon>Pseudomonadati</taxon>
        <taxon>Pseudomonadota</taxon>
        <taxon>Gammaproteobacteria</taxon>
        <taxon>Vibrionales</taxon>
        <taxon>Vibrionaceae</taxon>
        <taxon>Aliivibrio</taxon>
    </lineage>
</organism>
<evidence type="ECO:0000313" key="1">
    <source>
        <dbReference type="EMBL" id="OCH17859.1"/>
    </source>
</evidence>
<dbReference type="PANTHER" id="PTHR30121:SF6">
    <property type="entry name" value="SLR6007 PROTEIN"/>
    <property type="match status" value="1"/>
</dbReference>
<comment type="caution">
    <text evidence="1">The sequence shown here is derived from an EMBL/GenBank/DDBJ whole genome shotgun (WGS) entry which is preliminary data.</text>
</comment>
<dbReference type="InterPro" id="IPR027417">
    <property type="entry name" value="P-loop_NTPase"/>
</dbReference>
<proteinExistence type="predicted"/>
<name>A0A1B9NUY8_ALILO</name>
<accession>A0A1B9NUY8</accession>
<sequence length="251" mass="27370">MNKPKSKPSIKLPNPINSNSALDAEHVVYIGTTGSGKTTAVKLMDTIPKKGAQVAFFDPYENYAGSKFKGQKVTAFRHTQKKAFIHALFSARKKSAAFKIAYIPESASNEELEFFCMVIWSLGDGRRAPFHAVIEELASCVETAGKLKGKAGELLRGGRQFGIVVHTVFQRTQEVPKTVVSQSDTWWVGALASVKDAEYISNAKGIEISLLTSLKSAKANKIKLGKPIAEYLLIKNGIGNVKKSSFDCSKQ</sequence>
<dbReference type="PANTHER" id="PTHR30121">
    <property type="entry name" value="UNCHARACTERIZED PROTEIN YJGR-RELATED"/>
    <property type="match status" value="1"/>
</dbReference>
<dbReference type="RefSeq" id="WP_065611998.1">
    <property type="nucleotide sequence ID" value="NZ_CAWMPN010000026.1"/>
</dbReference>